<dbReference type="Proteomes" id="UP000663868">
    <property type="component" value="Unassembled WGS sequence"/>
</dbReference>
<comment type="caution">
    <text evidence="2">The sequence shown here is derived from an EMBL/GenBank/DDBJ whole genome shotgun (WGS) entry which is preliminary data.</text>
</comment>
<reference evidence="2" key="1">
    <citation type="submission" date="2021-02" db="EMBL/GenBank/DDBJ databases">
        <authorList>
            <person name="Nowell W R."/>
        </authorList>
    </citation>
    <scope>NUCLEOTIDE SEQUENCE</scope>
</reference>
<proteinExistence type="predicted"/>
<accession>A0A820D183</accession>
<sequence length="169" mass="18818">MPPTIEFFGKHFNRVTELKDIDQQARTRLATHASLSQNPVSVNDDKLKQQVAGYLAQTNQEISLINNMINFVQQNPPAGPTIYELGLQIILNIVGYITESNNTNQIPNLTNISRLAMLVVGASNMFIDDVVRNALSLLSEPCNRKEIIDTINQGGKSGSWWILMAPHKC</sequence>
<evidence type="ECO:0000313" key="1">
    <source>
        <dbReference type="EMBL" id="CAF1442793.1"/>
    </source>
</evidence>
<dbReference type="AlphaFoldDB" id="A0A820D183"/>
<evidence type="ECO:0000313" key="3">
    <source>
        <dbReference type="Proteomes" id="UP000663868"/>
    </source>
</evidence>
<gene>
    <name evidence="1" type="ORF">IZO911_LOCUS41897</name>
    <name evidence="2" type="ORF">KXQ929_LOCUS40919</name>
</gene>
<dbReference type="Proteomes" id="UP000663860">
    <property type="component" value="Unassembled WGS sequence"/>
</dbReference>
<dbReference type="EMBL" id="CAJNOE010001680">
    <property type="protein sequence ID" value="CAF1442793.1"/>
    <property type="molecule type" value="Genomic_DNA"/>
</dbReference>
<dbReference type="EMBL" id="CAJOBB010008818">
    <property type="protein sequence ID" value="CAF4215843.1"/>
    <property type="molecule type" value="Genomic_DNA"/>
</dbReference>
<name>A0A820D183_9BILA</name>
<protein>
    <submittedName>
        <fullName evidence="2">Uncharacterized protein</fullName>
    </submittedName>
</protein>
<evidence type="ECO:0000313" key="2">
    <source>
        <dbReference type="EMBL" id="CAF4215843.1"/>
    </source>
</evidence>
<organism evidence="2 3">
    <name type="scientific">Adineta steineri</name>
    <dbReference type="NCBI Taxonomy" id="433720"/>
    <lineage>
        <taxon>Eukaryota</taxon>
        <taxon>Metazoa</taxon>
        <taxon>Spiralia</taxon>
        <taxon>Gnathifera</taxon>
        <taxon>Rotifera</taxon>
        <taxon>Eurotatoria</taxon>
        <taxon>Bdelloidea</taxon>
        <taxon>Adinetida</taxon>
        <taxon>Adinetidae</taxon>
        <taxon>Adineta</taxon>
    </lineage>
</organism>